<keyword evidence="1" id="KW-0732">Signal</keyword>
<reference evidence="2 3" key="1">
    <citation type="submission" date="2013-02" db="EMBL/GenBank/DDBJ databases">
        <title>A novel strain isolated from Lonar lake, Maharashtra, India.</title>
        <authorList>
            <person name="Singh A."/>
        </authorList>
    </citation>
    <scope>NUCLEOTIDE SEQUENCE [LARGE SCALE GENOMIC DNA]</scope>
    <source>
        <strain evidence="2 3">AK24</strain>
    </source>
</reference>
<dbReference type="AlphaFoldDB" id="R7ZXP9"/>
<sequence length="399" mass="46004">MRLYFTLLLLLAAMPLFAQQSDLKRELLEMEESKPELISRGRRLLLERFESRDLAKMAEVKSFLVNEVEDQNHLVLFLIERILVSYWIGDYTDVLSHSHVMETEDYIRIAQKIKPTGDFLAKTLITESRREQPVLTNKLKNTPDLSSLEKEFLALNLLYLLEGPDYPEISQEELNFLADKFLASYPANDYEAYTREYIRQRFEASKWGLSAEFFTGYGVYTGQLESEFKNSIPFGIAFDVIYSNWVLFLRNYIGITRNKNDVPITGGVWPARSQARMFLPELSIGYRVADTPTFGVTPFAGFAWMDLGPTIHDMQQNQYLQEAALTFRRTPTVGLNLDIKMGSVNGLVSPGQEQSFWFIRLRYAYQTPQYERKYNAYAGSLHNLTVGVGGTGRRVKKVY</sequence>
<gene>
    <name evidence="2" type="ORF">ADIS_0528</name>
</gene>
<name>R7ZXP9_9BACT</name>
<comment type="caution">
    <text evidence="2">The sequence shown here is derived from an EMBL/GenBank/DDBJ whole genome shotgun (WGS) entry which is preliminary data.</text>
</comment>
<organism evidence="2 3">
    <name type="scientific">Lunatimonas lonarensis</name>
    <dbReference type="NCBI Taxonomy" id="1232681"/>
    <lineage>
        <taxon>Bacteria</taxon>
        <taxon>Pseudomonadati</taxon>
        <taxon>Bacteroidota</taxon>
        <taxon>Cytophagia</taxon>
        <taxon>Cytophagales</taxon>
        <taxon>Cyclobacteriaceae</taxon>
    </lineage>
</organism>
<feature type="chain" id="PRO_5004451249" evidence="1">
    <location>
        <begin position="19"/>
        <end position="399"/>
    </location>
</feature>
<feature type="signal peptide" evidence="1">
    <location>
        <begin position="1"/>
        <end position="18"/>
    </location>
</feature>
<dbReference type="Proteomes" id="UP000013909">
    <property type="component" value="Unassembled WGS sequence"/>
</dbReference>
<evidence type="ECO:0000313" key="2">
    <source>
        <dbReference type="EMBL" id="EON78935.1"/>
    </source>
</evidence>
<dbReference type="EMBL" id="AQHR01000021">
    <property type="protein sequence ID" value="EON78935.1"/>
    <property type="molecule type" value="Genomic_DNA"/>
</dbReference>
<dbReference type="OrthoDB" id="865722at2"/>
<evidence type="ECO:0000313" key="3">
    <source>
        <dbReference type="Proteomes" id="UP000013909"/>
    </source>
</evidence>
<accession>R7ZXP9</accession>
<protein>
    <submittedName>
        <fullName evidence="2">Uncharacterized protein</fullName>
    </submittedName>
</protein>
<proteinExistence type="predicted"/>
<keyword evidence="3" id="KW-1185">Reference proteome</keyword>
<evidence type="ECO:0000256" key="1">
    <source>
        <dbReference type="SAM" id="SignalP"/>
    </source>
</evidence>
<dbReference type="RefSeq" id="WP_010852677.1">
    <property type="nucleotide sequence ID" value="NZ_AQHR01000021.1"/>
</dbReference>